<dbReference type="KEGG" id="vte:BHY08_01295"/>
<evidence type="ECO:0000313" key="2">
    <source>
        <dbReference type="Proteomes" id="UP000191200"/>
    </source>
</evidence>
<sequence length="271" mass="30245">MIRLIAIDLDGTLLTDDKQISDRNKEVLTKAKEQGVKVVLCTGRPLFAIEPYLDRLELRDEGDYSITFNGSSVQKNDTAETLLAHSLSFDEVSRVAKVMRKLNLPLDIISADTVIHLDTAKEPHTSIYESMNPLLKVEHATLETLDKDRLFNKMVVAVETSYLDEKIAQLPKELLEEFNIMKSRVNLLEIIHKEASKAAGIDELANYLGIKQSEVMAIGDEANDFSMIEYAGMGVVMDNGSQEVKDIAQFITKSNEEDGVAHAVETFVLTK</sequence>
<keyword evidence="2" id="KW-1185">Reference proteome</keyword>
<dbReference type="NCBIfam" id="TIGR00099">
    <property type="entry name" value="Cof-subfamily"/>
    <property type="match status" value="1"/>
</dbReference>
<dbReference type="EMBL" id="CP017267">
    <property type="protein sequence ID" value="APB30580.1"/>
    <property type="molecule type" value="Genomic_DNA"/>
</dbReference>
<dbReference type="Gene3D" id="3.40.50.1000">
    <property type="entry name" value="HAD superfamily/HAD-like"/>
    <property type="match status" value="1"/>
</dbReference>
<dbReference type="GO" id="GO:0016791">
    <property type="term" value="F:phosphatase activity"/>
    <property type="evidence" value="ECO:0007669"/>
    <property type="project" value="TreeGrafter"/>
</dbReference>
<dbReference type="AlphaFoldDB" id="A0A1J0A3S5"/>
<dbReference type="InterPro" id="IPR006379">
    <property type="entry name" value="HAD-SF_hydro_IIB"/>
</dbReference>
<dbReference type="OrthoDB" id="9790031at2"/>
<dbReference type="InterPro" id="IPR000150">
    <property type="entry name" value="Cof"/>
</dbReference>
<dbReference type="SFLD" id="SFLDG01140">
    <property type="entry name" value="C2.B:_Phosphomannomutase_and_P"/>
    <property type="match status" value="1"/>
</dbReference>
<dbReference type="RefSeq" id="WP_071456148.1">
    <property type="nucleotide sequence ID" value="NZ_CP017267.1"/>
</dbReference>
<dbReference type="Proteomes" id="UP000191200">
    <property type="component" value="Chromosome"/>
</dbReference>
<dbReference type="PANTHER" id="PTHR10000">
    <property type="entry name" value="PHOSPHOSERINE PHOSPHATASE"/>
    <property type="match status" value="1"/>
</dbReference>
<dbReference type="SFLD" id="SFLDS00003">
    <property type="entry name" value="Haloacid_Dehalogenase"/>
    <property type="match status" value="1"/>
</dbReference>
<dbReference type="GO" id="GO:0000287">
    <property type="term" value="F:magnesium ion binding"/>
    <property type="evidence" value="ECO:0007669"/>
    <property type="project" value="TreeGrafter"/>
</dbReference>
<evidence type="ECO:0000313" key="1">
    <source>
        <dbReference type="EMBL" id="APB30580.1"/>
    </source>
</evidence>
<protein>
    <submittedName>
        <fullName evidence="1">Haloacid dehalogenase</fullName>
    </submittedName>
</protein>
<dbReference type="PANTHER" id="PTHR10000:SF8">
    <property type="entry name" value="HAD SUPERFAMILY HYDROLASE-LIKE, TYPE 3"/>
    <property type="match status" value="1"/>
</dbReference>
<dbReference type="SUPFAM" id="SSF56784">
    <property type="entry name" value="HAD-like"/>
    <property type="match status" value="1"/>
</dbReference>
<organism evidence="1 2">
    <name type="scientific">Vagococcus teuberi</name>
    <dbReference type="NCBI Taxonomy" id="519472"/>
    <lineage>
        <taxon>Bacteria</taxon>
        <taxon>Bacillati</taxon>
        <taxon>Bacillota</taxon>
        <taxon>Bacilli</taxon>
        <taxon>Lactobacillales</taxon>
        <taxon>Enterococcaceae</taxon>
        <taxon>Vagococcus</taxon>
    </lineage>
</organism>
<dbReference type="NCBIfam" id="TIGR01484">
    <property type="entry name" value="HAD-SF-IIB"/>
    <property type="match status" value="1"/>
</dbReference>
<proteinExistence type="predicted"/>
<dbReference type="InterPro" id="IPR036412">
    <property type="entry name" value="HAD-like_sf"/>
</dbReference>
<accession>A0A1J0A3S5</accession>
<dbReference type="SFLD" id="SFLDG01144">
    <property type="entry name" value="C2.B.4:_PGP_Like"/>
    <property type="match status" value="1"/>
</dbReference>
<reference evidence="1 2" key="1">
    <citation type="submission" date="2016-09" db="EMBL/GenBank/DDBJ databases">
        <title>Vagococcus teuberi sp. nov., isolated from the Malian artisanal sour milk fene.</title>
        <authorList>
            <person name="Wullschleger S."/>
            <person name="Seifert C."/>
            <person name="Baumgartner S."/>
            <person name="Lacroix C."/>
            <person name="Bonfoh B."/>
            <person name="Stevens M.J."/>
            <person name="Meile L."/>
        </authorList>
    </citation>
    <scope>NUCLEOTIDE SEQUENCE [LARGE SCALE GENOMIC DNA]</scope>
    <source>
        <strain evidence="1 2">DSM 21459</strain>
    </source>
</reference>
<dbReference type="STRING" id="519472.BHY08_01295"/>
<dbReference type="PROSITE" id="PS01228">
    <property type="entry name" value="COF_1"/>
    <property type="match status" value="1"/>
</dbReference>
<name>A0A1J0A3S5_9ENTE</name>
<dbReference type="InterPro" id="IPR023214">
    <property type="entry name" value="HAD_sf"/>
</dbReference>
<dbReference type="GO" id="GO:0005829">
    <property type="term" value="C:cytosol"/>
    <property type="evidence" value="ECO:0007669"/>
    <property type="project" value="TreeGrafter"/>
</dbReference>
<dbReference type="CDD" id="cd07516">
    <property type="entry name" value="HAD_Pase"/>
    <property type="match status" value="1"/>
</dbReference>
<gene>
    <name evidence="1" type="ORF">BHY08_01295</name>
</gene>
<dbReference type="Gene3D" id="3.30.1240.10">
    <property type="match status" value="1"/>
</dbReference>
<dbReference type="Pfam" id="PF08282">
    <property type="entry name" value="Hydrolase_3"/>
    <property type="match status" value="1"/>
</dbReference>